<gene>
    <name evidence="2" type="ORF">CPB84DRAFT_1799056</name>
</gene>
<organism evidence="2 3">
    <name type="scientific">Gymnopilus junonius</name>
    <name type="common">Spectacular rustgill mushroom</name>
    <name type="synonym">Gymnopilus spectabilis subsp. junonius</name>
    <dbReference type="NCBI Taxonomy" id="109634"/>
    <lineage>
        <taxon>Eukaryota</taxon>
        <taxon>Fungi</taxon>
        <taxon>Dikarya</taxon>
        <taxon>Basidiomycota</taxon>
        <taxon>Agaricomycotina</taxon>
        <taxon>Agaricomycetes</taxon>
        <taxon>Agaricomycetidae</taxon>
        <taxon>Agaricales</taxon>
        <taxon>Agaricineae</taxon>
        <taxon>Hymenogastraceae</taxon>
        <taxon>Gymnopilus</taxon>
    </lineage>
</organism>
<name>A0A9P5NAU3_GYMJU</name>
<keyword evidence="3" id="KW-1185">Reference proteome</keyword>
<feature type="compositionally biased region" description="Polar residues" evidence="1">
    <location>
        <begin position="146"/>
        <end position="169"/>
    </location>
</feature>
<accession>A0A9P5NAU3</accession>
<dbReference type="EMBL" id="JADNYJ010000258">
    <property type="protein sequence ID" value="KAF8872671.1"/>
    <property type="molecule type" value="Genomic_DNA"/>
</dbReference>
<sequence>MRQAHSSFELSHESSIEMGFPSLANNHTPPSAHRCSCSSCHNNWARTHNLNLVPPIRGTIMPAQEETTAHIIEVEEEQEHHPASPKSPKMVTHENPKENVSDSDSVNQVDVVKEKGKLKRTRKEGGEDEGASPSPRLSKREPRSHASATSPPRSENYSASYCRPSSPTTIAQVKKIKQARGTDLAASLRK</sequence>
<dbReference type="AlphaFoldDB" id="A0A9P5NAU3"/>
<evidence type="ECO:0000313" key="2">
    <source>
        <dbReference type="EMBL" id="KAF8872671.1"/>
    </source>
</evidence>
<evidence type="ECO:0000313" key="3">
    <source>
        <dbReference type="Proteomes" id="UP000724874"/>
    </source>
</evidence>
<evidence type="ECO:0000256" key="1">
    <source>
        <dbReference type="SAM" id="MobiDB-lite"/>
    </source>
</evidence>
<proteinExistence type="predicted"/>
<comment type="caution">
    <text evidence="2">The sequence shown here is derived from an EMBL/GenBank/DDBJ whole genome shotgun (WGS) entry which is preliminary data.</text>
</comment>
<reference evidence="2" key="1">
    <citation type="submission" date="2020-11" db="EMBL/GenBank/DDBJ databases">
        <authorList>
            <consortium name="DOE Joint Genome Institute"/>
            <person name="Ahrendt S."/>
            <person name="Riley R."/>
            <person name="Andreopoulos W."/>
            <person name="LaButti K."/>
            <person name="Pangilinan J."/>
            <person name="Ruiz-duenas F.J."/>
            <person name="Barrasa J.M."/>
            <person name="Sanchez-Garcia M."/>
            <person name="Camarero S."/>
            <person name="Miyauchi S."/>
            <person name="Serrano A."/>
            <person name="Linde D."/>
            <person name="Babiker R."/>
            <person name="Drula E."/>
            <person name="Ayuso-Fernandez I."/>
            <person name="Pacheco R."/>
            <person name="Padilla G."/>
            <person name="Ferreira P."/>
            <person name="Barriuso J."/>
            <person name="Kellner H."/>
            <person name="Castanera R."/>
            <person name="Alfaro M."/>
            <person name="Ramirez L."/>
            <person name="Pisabarro A.G."/>
            <person name="Kuo A."/>
            <person name="Tritt A."/>
            <person name="Lipzen A."/>
            <person name="He G."/>
            <person name="Yan M."/>
            <person name="Ng V."/>
            <person name="Cullen D."/>
            <person name="Martin F."/>
            <person name="Rosso M.-N."/>
            <person name="Henrissat B."/>
            <person name="Hibbett D."/>
            <person name="Martinez A.T."/>
            <person name="Grigoriev I.V."/>
        </authorList>
    </citation>
    <scope>NUCLEOTIDE SEQUENCE</scope>
    <source>
        <strain evidence="2">AH 44721</strain>
    </source>
</reference>
<protein>
    <submittedName>
        <fullName evidence="2">Uncharacterized protein</fullName>
    </submittedName>
</protein>
<feature type="region of interest" description="Disordered" evidence="1">
    <location>
        <begin position="76"/>
        <end position="169"/>
    </location>
</feature>
<dbReference type="Proteomes" id="UP000724874">
    <property type="component" value="Unassembled WGS sequence"/>
</dbReference>
<feature type="compositionally biased region" description="Basic and acidic residues" evidence="1">
    <location>
        <begin position="91"/>
        <end position="100"/>
    </location>
</feature>